<gene>
    <name evidence="6" type="ORF">DN062_13830</name>
</gene>
<sequence>MDTKVTQSAFVTAVVVGGGPAGLMAAETLATQGLKVSLYEAMPTVGRKFLMAGRGGLNITHSEPFEQFCKRYAEAQPNLQTALNEFTPIDLVNWCHELGIETFIGSSGRVFPKEMKAAPLLRRWIQRLKHQGVEFHTRHSWVGWDETKHILSFETPNGTQHISAKIVILATGGGSWRKLGSDGQWTELLKDKQVQIAPFKPTNCGFECDWSSILQGRHSGAPLKGVTLTFEDNKGIRWQRKGELLIAKYGLEGSLIYAASSLLREKILTDGIADLFLDLMPDRPFEDLLKDMSKPHGSRSINNHLKRLGLKPVFIDLLRDRLSADAMRDPQKVTVCLKHYPIQLTTPRPIDEAISTAGGVKLSEMNNDFMLSSHPGFFCAGEMLDWEAPTGGYLLTACFATGQHAGRAALNWIRTQEPSI</sequence>
<dbReference type="AlphaFoldDB" id="A0A364NJK0"/>
<keyword evidence="3" id="KW-0274">FAD</keyword>
<dbReference type="SUPFAM" id="SSF51905">
    <property type="entry name" value="FAD/NAD(P)-binding domain"/>
    <property type="match status" value="1"/>
</dbReference>
<dbReference type="InterPro" id="IPR057661">
    <property type="entry name" value="RsdA/BaiN/AoA(So)_Rossmann"/>
</dbReference>
<keyword evidence="2" id="KW-0285">Flavoprotein</keyword>
<dbReference type="InterPro" id="IPR022460">
    <property type="entry name" value="Flavoprotein_PP4765"/>
</dbReference>
<evidence type="ECO:0000256" key="3">
    <source>
        <dbReference type="ARBA" id="ARBA00022827"/>
    </source>
</evidence>
<accession>A0A364NJK0</accession>
<dbReference type="OrthoDB" id="5288829at2"/>
<dbReference type="Gene3D" id="1.10.8.260">
    <property type="entry name" value="HI0933 insert domain-like"/>
    <property type="match status" value="1"/>
</dbReference>
<dbReference type="Proteomes" id="UP000250744">
    <property type="component" value="Unassembled WGS sequence"/>
</dbReference>
<dbReference type="NCBIfam" id="TIGR00275">
    <property type="entry name" value="aminoacetone oxidase family FAD-binding enzyme"/>
    <property type="match status" value="1"/>
</dbReference>
<proteinExistence type="predicted"/>
<evidence type="ECO:0000256" key="2">
    <source>
        <dbReference type="ARBA" id="ARBA00022630"/>
    </source>
</evidence>
<feature type="domain" description="RsdA/BaiN/AoA(So)-like Rossmann fold-like" evidence="4">
    <location>
        <begin position="13"/>
        <end position="407"/>
    </location>
</feature>
<evidence type="ECO:0000256" key="1">
    <source>
        <dbReference type="ARBA" id="ARBA00001974"/>
    </source>
</evidence>
<evidence type="ECO:0000259" key="4">
    <source>
        <dbReference type="Pfam" id="PF03486"/>
    </source>
</evidence>
<name>A0A364NJK0_9GAMM</name>
<dbReference type="InterPro" id="IPR036188">
    <property type="entry name" value="FAD/NAD-bd_sf"/>
</dbReference>
<evidence type="ECO:0000259" key="5">
    <source>
        <dbReference type="Pfam" id="PF22780"/>
    </source>
</evidence>
<feature type="domain" description="RsdA/BaiN/AoA(So)-like insert" evidence="5">
    <location>
        <begin position="200"/>
        <end position="355"/>
    </location>
</feature>
<evidence type="ECO:0000313" key="7">
    <source>
        <dbReference type="Proteomes" id="UP000250744"/>
    </source>
</evidence>
<keyword evidence="7" id="KW-1185">Reference proteome</keyword>
<dbReference type="PRINTS" id="PR00411">
    <property type="entry name" value="PNDRDTASEI"/>
</dbReference>
<protein>
    <submittedName>
        <fullName evidence="6">Aminoacetone oxidase family FAD-binding enzyme</fullName>
    </submittedName>
</protein>
<comment type="caution">
    <text evidence="6">The sequence shown here is derived from an EMBL/GenBank/DDBJ whole genome shotgun (WGS) entry which is preliminary data.</text>
</comment>
<dbReference type="InterPro" id="IPR023166">
    <property type="entry name" value="BaiN-like_dom_sf"/>
</dbReference>
<dbReference type="InterPro" id="IPR055178">
    <property type="entry name" value="RsdA/BaiN/AoA(So)-like_dom"/>
</dbReference>
<dbReference type="Pfam" id="PF22780">
    <property type="entry name" value="HI0933_like_1st"/>
    <property type="match status" value="1"/>
</dbReference>
<dbReference type="InterPro" id="IPR004792">
    <property type="entry name" value="BaiN-like"/>
</dbReference>
<organism evidence="6 7">
    <name type="scientific">Nitrincola tibetensis</name>
    <dbReference type="NCBI Taxonomy" id="2219697"/>
    <lineage>
        <taxon>Bacteria</taxon>
        <taxon>Pseudomonadati</taxon>
        <taxon>Pseudomonadota</taxon>
        <taxon>Gammaproteobacteria</taxon>
        <taxon>Oceanospirillales</taxon>
        <taxon>Oceanospirillaceae</taxon>
        <taxon>Nitrincola</taxon>
    </lineage>
</organism>
<dbReference type="Gene3D" id="2.40.30.10">
    <property type="entry name" value="Translation factors"/>
    <property type="match status" value="1"/>
</dbReference>
<reference evidence="6 7" key="1">
    <citation type="submission" date="2018-06" db="EMBL/GenBank/DDBJ databases">
        <title>Nitrincola tibetense sp. nov., isolated from Lake XuguoCo on Tibetan Plateau.</title>
        <authorList>
            <person name="Xing P."/>
        </authorList>
    </citation>
    <scope>NUCLEOTIDE SEQUENCE [LARGE SCALE GENOMIC DNA]</scope>
    <source>
        <strain evidence="7">xg18</strain>
    </source>
</reference>
<dbReference type="EMBL" id="QKRX01000011">
    <property type="protein sequence ID" value="RAU17243.1"/>
    <property type="molecule type" value="Genomic_DNA"/>
</dbReference>
<dbReference type="SUPFAM" id="SSF160996">
    <property type="entry name" value="HI0933 insert domain-like"/>
    <property type="match status" value="1"/>
</dbReference>
<dbReference type="PRINTS" id="PR00368">
    <property type="entry name" value="FADPNR"/>
</dbReference>
<dbReference type="PANTHER" id="PTHR42887:SF1">
    <property type="entry name" value="BLR3961 PROTEIN"/>
    <property type="match status" value="1"/>
</dbReference>
<comment type="cofactor">
    <cofactor evidence="1">
        <name>FAD</name>
        <dbReference type="ChEBI" id="CHEBI:57692"/>
    </cofactor>
</comment>
<dbReference type="NCBIfam" id="TIGR03862">
    <property type="entry name" value="flavo_PP4765"/>
    <property type="match status" value="1"/>
</dbReference>
<dbReference type="PANTHER" id="PTHR42887">
    <property type="entry name" value="OS12G0638800 PROTEIN"/>
    <property type="match status" value="1"/>
</dbReference>
<evidence type="ECO:0000313" key="6">
    <source>
        <dbReference type="EMBL" id="RAU17243.1"/>
    </source>
</evidence>
<dbReference type="Gene3D" id="3.50.50.60">
    <property type="entry name" value="FAD/NAD(P)-binding domain"/>
    <property type="match status" value="1"/>
</dbReference>
<dbReference type="Pfam" id="PF03486">
    <property type="entry name" value="HI0933_like"/>
    <property type="match status" value="1"/>
</dbReference>